<feature type="active site" description="Proton acceptor; for ring-opening step" evidence="4">
    <location>
        <position position="138"/>
    </location>
</feature>
<protein>
    <recommendedName>
        <fullName evidence="4">Glucosamine-6-phosphate deaminase</fullName>
        <ecNumber evidence="4">3.5.99.6</ecNumber>
    </recommendedName>
    <alternativeName>
        <fullName evidence="4">GlcN6P deaminase</fullName>
        <shortName evidence="4">GNPDA</shortName>
    </alternativeName>
    <alternativeName>
        <fullName evidence="4">Glucosamine-6-phosphate isomerase</fullName>
    </alternativeName>
</protein>
<dbReference type="CDD" id="cd01399">
    <property type="entry name" value="GlcN6P_deaminase"/>
    <property type="match status" value="1"/>
</dbReference>
<dbReference type="InterPro" id="IPR004547">
    <property type="entry name" value="Glucosamine6P_isomerase"/>
</dbReference>
<keyword evidence="3 4" id="KW-0119">Carbohydrate metabolism</keyword>
<dbReference type="HAMAP" id="MF_01241">
    <property type="entry name" value="GlcN6P_deamin"/>
    <property type="match status" value="1"/>
</dbReference>
<comment type="caution">
    <text evidence="4">Lacks conserved residue(s) required for the propagation of feature annotation.</text>
</comment>
<dbReference type="AlphaFoldDB" id="A0A3S0IG67"/>
<dbReference type="InterPro" id="IPR006148">
    <property type="entry name" value="Glc/Gal-6P_isomerase"/>
</dbReference>
<dbReference type="FunFam" id="3.40.50.1360:FF:000003">
    <property type="entry name" value="Glucosamine-6-phosphate deaminase"/>
    <property type="match status" value="1"/>
</dbReference>
<dbReference type="EC" id="3.5.99.6" evidence="4"/>
<dbReference type="InterPro" id="IPR018321">
    <property type="entry name" value="Glucosamine6P_isomerase_CS"/>
</dbReference>
<dbReference type="InterPro" id="IPR037171">
    <property type="entry name" value="NagB/RpiA_transferase-like"/>
</dbReference>
<comment type="similarity">
    <text evidence="4">Belongs to the glucosamine/galactosamine-6-phosphate isomerase family. NagB subfamily.</text>
</comment>
<comment type="pathway">
    <text evidence="4">Amino-sugar metabolism; N-acetylneuraminate degradation; D-fructose 6-phosphate from N-acetylneuraminate: step 5/5.</text>
</comment>
<dbReference type="OrthoDB" id="9791139at2"/>
<evidence type="ECO:0000313" key="6">
    <source>
        <dbReference type="EMBL" id="RTR31854.1"/>
    </source>
</evidence>
<comment type="caution">
    <text evidence="6">The sequence shown here is derived from an EMBL/GenBank/DDBJ whole genome shotgun (WGS) entry which is preliminary data.</text>
</comment>
<evidence type="ECO:0000259" key="5">
    <source>
        <dbReference type="Pfam" id="PF01182"/>
    </source>
</evidence>
<dbReference type="PANTHER" id="PTHR11280:SF5">
    <property type="entry name" value="GLUCOSAMINE-6-PHOSPHATE ISOMERASE"/>
    <property type="match status" value="1"/>
</dbReference>
<proteinExistence type="inferred from homology"/>
<dbReference type="UniPathway" id="UPA00629">
    <property type="reaction ID" value="UER00684"/>
</dbReference>
<evidence type="ECO:0000256" key="3">
    <source>
        <dbReference type="ARBA" id="ARBA00023277"/>
    </source>
</evidence>
<dbReference type="GO" id="GO:0006046">
    <property type="term" value="P:N-acetylglucosamine catabolic process"/>
    <property type="evidence" value="ECO:0007669"/>
    <property type="project" value="UniProtKB-UniRule"/>
</dbReference>
<evidence type="ECO:0000256" key="1">
    <source>
        <dbReference type="ARBA" id="ARBA00000644"/>
    </source>
</evidence>
<evidence type="ECO:0000313" key="7">
    <source>
        <dbReference type="Proteomes" id="UP000271374"/>
    </source>
</evidence>
<dbReference type="RefSeq" id="WP_126408584.1">
    <property type="nucleotide sequence ID" value="NZ_RXNT01000007.1"/>
</dbReference>
<dbReference type="GO" id="GO:0006043">
    <property type="term" value="P:glucosamine catabolic process"/>
    <property type="evidence" value="ECO:0007669"/>
    <property type="project" value="TreeGrafter"/>
</dbReference>
<dbReference type="PROSITE" id="PS01161">
    <property type="entry name" value="GLC_GALNAC_ISOMERASE"/>
    <property type="match status" value="1"/>
</dbReference>
<comment type="catalytic activity">
    <reaction evidence="1 4">
        <text>alpha-D-glucosamine 6-phosphate + H2O = beta-D-fructose 6-phosphate + NH4(+)</text>
        <dbReference type="Rhea" id="RHEA:12172"/>
        <dbReference type="ChEBI" id="CHEBI:15377"/>
        <dbReference type="ChEBI" id="CHEBI:28938"/>
        <dbReference type="ChEBI" id="CHEBI:57634"/>
        <dbReference type="ChEBI" id="CHEBI:75989"/>
        <dbReference type="EC" id="3.5.99.6"/>
    </reaction>
</comment>
<feature type="active site" description="For ring-opening step" evidence="4">
    <location>
        <position position="143"/>
    </location>
</feature>
<keyword evidence="2 4" id="KW-0378">Hydrolase</keyword>
<dbReference type="EMBL" id="RXNT01000007">
    <property type="protein sequence ID" value="RTR31854.1"/>
    <property type="molecule type" value="Genomic_DNA"/>
</dbReference>
<dbReference type="Gene3D" id="3.40.50.1360">
    <property type="match status" value="1"/>
</dbReference>
<dbReference type="Pfam" id="PF01182">
    <property type="entry name" value="Glucosamine_iso"/>
    <property type="match status" value="1"/>
</dbReference>
<dbReference type="GO" id="GO:0004342">
    <property type="term" value="F:glucosamine-6-phosphate deaminase activity"/>
    <property type="evidence" value="ECO:0007669"/>
    <property type="project" value="UniProtKB-UniRule"/>
</dbReference>
<dbReference type="PANTHER" id="PTHR11280">
    <property type="entry name" value="GLUCOSAMINE-6-PHOSPHATE ISOMERASE"/>
    <property type="match status" value="1"/>
</dbReference>
<dbReference type="GO" id="GO:0042802">
    <property type="term" value="F:identical protein binding"/>
    <property type="evidence" value="ECO:0007669"/>
    <property type="project" value="TreeGrafter"/>
</dbReference>
<dbReference type="Proteomes" id="UP000271374">
    <property type="component" value="Unassembled WGS sequence"/>
</dbReference>
<feature type="domain" description="Glucosamine/galactosamine-6-phosphate isomerase" evidence="5">
    <location>
        <begin position="12"/>
        <end position="227"/>
    </location>
</feature>
<dbReference type="GO" id="GO:0019262">
    <property type="term" value="P:N-acetylneuraminate catabolic process"/>
    <property type="evidence" value="ECO:0007669"/>
    <property type="project" value="UniProtKB-UniRule"/>
</dbReference>
<comment type="function">
    <text evidence="4">Catalyzes the reversible isomerization-deamination of glucosamine 6-phosphate (GlcN6P) to form fructose 6-phosphate (Fru6P) and ammonium ion.</text>
</comment>
<dbReference type="GO" id="GO:0005975">
    <property type="term" value="P:carbohydrate metabolic process"/>
    <property type="evidence" value="ECO:0007669"/>
    <property type="project" value="InterPro"/>
</dbReference>
<dbReference type="GO" id="GO:0005737">
    <property type="term" value="C:cytoplasm"/>
    <property type="evidence" value="ECO:0007669"/>
    <property type="project" value="TreeGrafter"/>
</dbReference>
<organism evidence="6 7">
    <name type="scientific">Bacillus yapensis</name>
    <dbReference type="NCBI Taxonomy" id="2492960"/>
    <lineage>
        <taxon>Bacteria</taxon>
        <taxon>Bacillati</taxon>
        <taxon>Bacillota</taxon>
        <taxon>Bacilli</taxon>
        <taxon>Bacillales</taxon>
        <taxon>Bacillaceae</taxon>
        <taxon>Bacillus</taxon>
    </lineage>
</organism>
<keyword evidence="7" id="KW-1185">Reference proteome</keyword>
<feature type="active site" description="Proton acceptor; for enolization step" evidence="4">
    <location>
        <position position="67"/>
    </location>
</feature>
<gene>
    <name evidence="4 6" type="primary">nagB</name>
    <name evidence="6" type="ORF">EKG37_10105</name>
</gene>
<dbReference type="SUPFAM" id="SSF100950">
    <property type="entry name" value="NagB/RpiA/CoA transferase-like"/>
    <property type="match status" value="1"/>
</dbReference>
<evidence type="ECO:0000256" key="4">
    <source>
        <dbReference type="HAMAP-Rule" id="MF_01241"/>
    </source>
</evidence>
<sequence length="244" mass="27194">MKLITVKNYDEMSQKASSFILDLIQSKEKPVLGLATGSTPEGLYKYLIKAYEEGKASFQHVTTFNLDEYVGMERTDANSYYSFMQENFFKHVDISPSQTFLPNGKAVDLQAECKNYEELIANANQVDIQVLGVGLNGHIGFNEPGTSFSSRTHVVDLDESTRQANSRFFESLDEVPTQAITMGIETIMESKMILLLVSGEQKAEALVRLLEDNAITEDFPASILREHPNVIIIADEAASNHLSK</sequence>
<name>A0A3S0IG67_9BACI</name>
<dbReference type="NCBIfam" id="TIGR00502">
    <property type="entry name" value="nagB"/>
    <property type="match status" value="1"/>
</dbReference>
<accession>A0A3S0IG67</accession>
<reference evidence="6 7" key="1">
    <citation type="submission" date="2018-12" db="EMBL/GenBank/DDBJ databases">
        <title>Bacillus yapensis draft genome sequence.</title>
        <authorList>
            <person name="Yu L."/>
            <person name="Xu X."/>
            <person name="Tang X."/>
        </authorList>
    </citation>
    <scope>NUCLEOTIDE SEQUENCE [LARGE SCALE GENOMIC DNA]</scope>
    <source>
        <strain evidence="6 7">XXST-01</strain>
    </source>
</reference>
<feature type="active site" description="For ring-opening step" evidence="4">
    <location>
        <position position="136"/>
    </location>
</feature>
<evidence type="ECO:0000256" key="2">
    <source>
        <dbReference type="ARBA" id="ARBA00022801"/>
    </source>
</evidence>